<dbReference type="PROSITE" id="PS51462">
    <property type="entry name" value="NUDIX"/>
    <property type="match status" value="1"/>
</dbReference>
<evidence type="ECO:0000256" key="1">
    <source>
        <dbReference type="ARBA" id="ARBA00001946"/>
    </source>
</evidence>
<dbReference type="EMBL" id="JADOTZ010000001">
    <property type="protein sequence ID" value="MBG6085248.1"/>
    <property type="molecule type" value="Genomic_DNA"/>
</dbReference>
<dbReference type="AlphaFoldDB" id="A0A931GFC5"/>
<evidence type="ECO:0000313" key="4">
    <source>
        <dbReference type="EMBL" id="MBG6085248.1"/>
    </source>
</evidence>
<dbReference type="CDD" id="cd04690">
    <property type="entry name" value="NUDIX_Hydrolase"/>
    <property type="match status" value="1"/>
</dbReference>
<comment type="caution">
    <text evidence="4">The sequence shown here is derived from an EMBL/GenBank/DDBJ whole genome shotgun (WGS) entry which is preliminary data.</text>
</comment>
<protein>
    <submittedName>
        <fullName evidence="4">8-oxo-dGTP pyrophosphatase MutT (NUDIX family)</fullName>
    </submittedName>
</protein>
<evidence type="ECO:0000256" key="2">
    <source>
        <dbReference type="ARBA" id="ARBA00022801"/>
    </source>
</evidence>
<dbReference type="InterPro" id="IPR015797">
    <property type="entry name" value="NUDIX_hydrolase-like_dom_sf"/>
</dbReference>
<gene>
    <name evidence="4" type="ORF">IW252_002015</name>
</gene>
<dbReference type="PROSITE" id="PS00893">
    <property type="entry name" value="NUDIX_BOX"/>
    <property type="match status" value="1"/>
</dbReference>
<dbReference type="PANTHER" id="PTHR43046">
    <property type="entry name" value="GDP-MANNOSE MANNOSYL HYDROLASE"/>
    <property type="match status" value="1"/>
</dbReference>
<dbReference type="InterPro" id="IPR020084">
    <property type="entry name" value="NUDIX_hydrolase_CS"/>
</dbReference>
<keyword evidence="5" id="KW-1185">Reference proteome</keyword>
<feature type="domain" description="Nudix hydrolase" evidence="3">
    <location>
        <begin position="3"/>
        <end position="139"/>
    </location>
</feature>
<evidence type="ECO:0000259" key="3">
    <source>
        <dbReference type="PROSITE" id="PS51462"/>
    </source>
</evidence>
<accession>A0A931GFC5</accession>
<sequence>MISLLTVAAVVIYDTDGRILLVRKRDTTKYMQPGGKLEPHESPRAAALRELEEELGLRFPPEALTDRGLWRGSAANEAETALAAYVFDAPLAAAHAGPAEDIVPHAELADCLWISPAEALQRSDLAPLLTEEILPRLLASPAHLS</sequence>
<dbReference type="PANTHER" id="PTHR43046:SF2">
    <property type="entry name" value="8-OXO-DGTP DIPHOSPHATASE-RELATED"/>
    <property type="match status" value="1"/>
</dbReference>
<dbReference type="SUPFAM" id="SSF55811">
    <property type="entry name" value="Nudix"/>
    <property type="match status" value="1"/>
</dbReference>
<keyword evidence="2" id="KW-0378">Hydrolase</keyword>
<dbReference type="RefSeq" id="WP_196836452.1">
    <property type="nucleotide sequence ID" value="NZ_JADOTZ010000001.1"/>
</dbReference>
<dbReference type="InterPro" id="IPR000086">
    <property type="entry name" value="NUDIX_hydrolase_dom"/>
</dbReference>
<dbReference type="Pfam" id="PF00293">
    <property type="entry name" value="NUDIX"/>
    <property type="match status" value="1"/>
</dbReference>
<dbReference type="Gene3D" id="3.90.79.10">
    <property type="entry name" value="Nucleoside Triphosphate Pyrophosphohydrolase"/>
    <property type="match status" value="1"/>
</dbReference>
<name>A0A931GFC5_9MICC</name>
<organism evidence="4 5">
    <name type="scientific">Zhihengliuella flava</name>
    <dbReference type="NCBI Taxonomy" id="1285193"/>
    <lineage>
        <taxon>Bacteria</taxon>
        <taxon>Bacillati</taxon>
        <taxon>Actinomycetota</taxon>
        <taxon>Actinomycetes</taxon>
        <taxon>Micrococcales</taxon>
        <taxon>Micrococcaceae</taxon>
        <taxon>Zhihengliuella</taxon>
    </lineage>
</organism>
<evidence type="ECO:0000313" key="5">
    <source>
        <dbReference type="Proteomes" id="UP000625033"/>
    </source>
</evidence>
<reference evidence="4" key="1">
    <citation type="submission" date="2020-11" db="EMBL/GenBank/DDBJ databases">
        <title>Sequencing the genomes of 1000 actinobacteria strains.</title>
        <authorList>
            <person name="Klenk H.-P."/>
        </authorList>
    </citation>
    <scope>NUCLEOTIDE SEQUENCE</scope>
    <source>
        <strain evidence="4">DSM 26152</strain>
    </source>
</reference>
<proteinExistence type="predicted"/>
<dbReference type="Proteomes" id="UP000625033">
    <property type="component" value="Unassembled WGS sequence"/>
</dbReference>
<comment type="cofactor">
    <cofactor evidence="1">
        <name>Mg(2+)</name>
        <dbReference type="ChEBI" id="CHEBI:18420"/>
    </cofactor>
</comment>
<dbReference type="GO" id="GO:0016787">
    <property type="term" value="F:hydrolase activity"/>
    <property type="evidence" value="ECO:0007669"/>
    <property type="project" value="UniProtKB-KW"/>
</dbReference>